<reference evidence="2" key="1">
    <citation type="submission" date="2022-01" db="EMBL/GenBank/DDBJ databases">
        <authorList>
            <person name="King R."/>
        </authorList>
    </citation>
    <scope>NUCLEOTIDE SEQUENCE</scope>
</reference>
<evidence type="ECO:0000256" key="1">
    <source>
        <dbReference type="SAM" id="SignalP"/>
    </source>
</evidence>
<dbReference type="OrthoDB" id="6782236at2759"/>
<organism evidence="2 3">
    <name type="scientific">Ceutorhynchus assimilis</name>
    <name type="common">cabbage seed weevil</name>
    <dbReference type="NCBI Taxonomy" id="467358"/>
    <lineage>
        <taxon>Eukaryota</taxon>
        <taxon>Metazoa</taxon>
        <taxon>Ecdysozoa</taxon>
        <taxon>Arthropoda</taxon>
        <taxon>Hexapoda</taxon>
        <taxon>Insecta</taxon>
        <taxon>Pterygota</taxon>
        <taxon>Neoptera</taxon>
        <taxon>Endopterygota</taxon>
        <taxon>Coleoptera</taxon>
        <taxon>Polyphaga</taxon>
        <taxon>Cucujiformia</taxon>
        <taxon>Curculionidae</taxon>
        <taxon>Ceutorhynchinae</taxon>
        <taxon>Ceutorhynchus</taxon>
    </lineage>
</organism>
<proteinExistence type="predicted"/>
<evidence type="ECO:0000313" key="2">
    <source>
        <dbReference type="EMBL" id="CAG9773029.1"/>
    </source>
</evidence>
<dbReference type="Proteomes" id="UP001152799">
    <property type="component" value="Chromosome 8"/>
</dbReference>
<evidence type="ECO:0000313" key="3">
    <source>
        <dbReference type="Proteomes" id="UP001152799"/>
    </source>
</evidence>
<gene>
    <name evidence="2" type="ORF">CEUTPL_LOCUS13430</name>
</gene>
<feature type="signal peptide" evidence="1">
    <location>
        <begin position="1"/>
        <end position="16"/>
    </location>
</feature>
<dbReference type="AlphaFoldDB" id="A0A9N9QS06"/>
<accession>A0A9N9QS06</accession>
<feature type="chain" id="PRO_5040383940" evidence="1">
    <location>
        <begin position="17"/>
        <end position="234"/>
    </location>
</feature>
<keyword evidence="3" id="KW-1185">Reference proteome</keyword>
<name>A0A9N9QS06_9CUCU</name>
<sequence length="234" mass="25174">MKFFATLFIALVAVHASTQSPVEKTSKAAKFVAEIVDVIVAETEKLLEPVNAWADQLDSNKDNYEHLLVNVLTALSVAINDKVTATVQEASAGASESGKAIIDCLVAEESNVDVLMNTILEKIIDCEFEIYDNATDLVKNVLKQVAETQTNFKALSTALVECTAGDFLCLAFFSQNVVLQLQASIVNAVSDIAVLNSLAFSAVEVTKQCHVVEVLEKDAASVLDNIANCLYNGQ</sequence>
<protein>
    <submittedName>
        <fullName evidence="2">Uncharacterized protein</fullName>
    </submittedName>
</protein>
<dbReference type="EMBL" id="OU892284">
    <property type="protein sequence ID" value="CAG9773029.1"/>
    <property type="molecule type" value="Genomic_DNA"/>
</dbReference>
<keyword evidence="1" id="KW-0732">Signal</keyword>